<gene>
    <name evidence="2" type="ORF">DPMN_055770</name>
</gene>
<dbReference type="Gene3D" id="1.20.1070.10">
    <property type="entry name" value="Rhodopsin 7-helix transmembrane proteins"/>
    <property type="match status" value="1"/>
</dbReference>
<reference evidence="2" key="2">
    <citation type="submission" date="2020-11" db="EMBL/GenBank/DDBJ databases">
        <authorList>
            <person name="McCartney M.A."/>
            <person name="Auch B."/>
            <person name="Kono T."/>
            <person name="Mallez S."/>
            <person name="Becker A."/>
            <person name="Gohl D.M."/>
            <person name="Silverstein K.A.T."/>
            <person name="Koren S."/>
            <person name="Bechman K.B."/>
            <person name="Herman A."/>
            <person name="Abrahante J.E."/>
            <person name="Garbe J."/>
        </authorList>
    </citation>
    <scope>NUCLEOTIDE SEQUENCE</scope>
    <source>
        <strain evidence="2">Duluth1</strain>
        <tissue evidence="2">Whole animal</tissue>
    </source>
</reference>
<keyword evidence="1" id="KW-1133">Transmembrane helix</keyword>
<proteinExistence type="predicted"/>
<accession>A0A9D4HQX6</accession>
<dbReference type="SUPFAM" id="SSF81321">
    <property type="entry name" value="Family A G protein-coupled receptor-like"/>
    <property type="match status" value="1"/>
</dbReference>
<dbReference type="EMBL" id="JAIWYP010000012">
    <property type="protein sequence ID" value="KAH3729792.1"/>
    <property type="molecule type" value="Genomic_DNA"/>
</dbReference>
<evidence type="ECO:0000256" key="1">
    <source>
        <dbReference type="SAM" id="Phobius"/>
    </source>
</evidence>
<dbReference type="AlphaFoldDB" id="A0A9D4HQX6"/>
<name>A0A9D4HQX6_DREPO</name>
<comment type="caution">
    <text evidence="2">The sequence shown here is derived from an EMBL/GenBank/DDBJ whole genome shotgun (WGS) entry which is preliminary data.</text>
</comment>
<keyword evidence="1" id="KW-0812">Transmembrane</keyword>
<evidence type="ECO:0000313" key="3">
    <source>
        <dbReference type="Proteomes" id="UP000828390"/>
    </source>
</evidence>
<dbReference type="Proteomes" id="UP000828390">
    <property type="component" value="Unassembled WGS sequence"/>
</dbReference>
<reference evidence="2" key="1">
    <citation type="journal article" date="2019" name="bioRxiv">
        <title>The Genome of the Zebra Mussel, Dreissena polymorpha: A Resource for Invasive Species Research.</title>
        <authorList>
            <person name="McCartney M.A."/>
            <person name="Auch B."/>
            <person name="Kono T."/>
            <person name="Mallez S."/>
            <person name="Zhang Y."/>
            <person name="Obille A."/>
            <person name="Becker A."/>
            <person name="Abrahante J.E."/>
            <person name="Garbe J."/>
            <person name="Badalamenti J.P."/>
            <person name="Herman A."/>
            <person name="Mangelson H."/>
            <person name="Liachko I."/>
            <person name="Sullivan S."/>
            <person name="Sone E.D."/>
            <person name="Koren S."/>
            <person name="Silverstein K.A.T."/>
            <person name="Beckman K.B."/>
            <person name="Gohl D.M."/>
        </authorList>
    </citation>
    <scope>NUCLEOTIDE SEQUENCE</scope>
    <source>
        <strain evidence="2">Duluth1</strain>
        <tissue evidence="2">Whole animal</tissue>
    </source>
</reference>
<sequence length="110" mass="12530">MIFPFIGFVCTLTIVVCNVFVIRALVHLRNRVVSIPSSERSNSTDTTSEDSRNVTPFEVAFAKLIACLAVVYLVCESPYNESNLRMWKNLNNTWNKDLTEITNIIEKNTK</sequence>
<organism evidence="2 3">
    <name type="scientific">Dreissena polymorpha</name>
    <name type="common">Zebra mussel</name>
    <name type="synonym">Mytilus polymorpha</name>
    <dbReference type="NCBI Taxonomy" id="45954"/>
    <lineage>
        <taxon>Eukaryota</taxon>
        <taxon>Metazoa</taxon>
        <taxon>Spiralia</taxon>
        <taxon>Lophotrochozoa</taxon>
        <taxon>Mollusca</taxon>
        <taxon>Bivalvia</taxon>
        <taxon>Autobranchia</taxon>
        <taxon>Heteroconchia</taxon>
        <taxon>Euheterodonta</taxon>
        <taxon>Imparidentia</taxon>
        <taxon>Neoheterodontei</taxon>
        <taxon>Myida</taxon>
        <taxon>Dreissenoidea</taxon>
        <taxon>Dreissenidae</taxon>
        <taxon>Dreissena</taxon>
    </lineage>
</organism>
<keyword evidence="1" id="KW-0472">Membrane</keyword>
<keyword evidence="3" id="KW-1185">Reference proteome</keyword>
<feature type="transmembrane region" description="Helical" evidence="1">
    <location>
        <begin position="6"/>
        <end position="26"/>
    </location>
</feature>
<protein>
    <submittedName>
        <fullName evidence="2">Uncharacterized protein</fullName>
    </submittedName>
</protein>
<evidence type="ECO:0000313" key="2">
    <source>
        <dbReference type="EMBL" id="KAH3729792.1"/>
    </source>
</evidence>